<name>A0A7J6VFF5_THATH</name>
<sequence>MLEDEELSSVLFAITYSVISMLDVFQRLRDYDNLLDYLSTICNDIELFNTNEKFNVENILVATRELNILELFDEVYEVATGSKTAIPAVPRFSSQNSDINHGIDSFFKEHPEYSSYNVLDESVSKLFSKSLTIGESSSNSRTLQKRKGDDDDLGPSTIRHVFFVLVNIMKLLRNHEYSDLYDNSDFMDKVDLDDSNSDSALFECYFDRMKSSVIKKVQIFSKTIDRIDATYQGLLRKNGYQVSTMKQSMDIFRIKQNEVITDLKADSDYCREYLIKKNYKELRSIVLSLDKLKKNI</sequence>
<dbReference type="Proteomes" id="UP000554482">
    <property type="component" value="Unassembled WGS sequence"/>
</dbReference>
<organism evidence="1 2">
    <name type="scientific">Thalictrum thalictroides</name>
    <name type="common">Rue-anemone</name>
    <name type="synonym">Anemone thalictroides</name>
    <dbReference type="NCBI Taxonomy" id="46969"/>
    <lineage>
        <taxon>Eukaryota</taxon>
        <taxon>Viridiplantae</taxon>
        <taxon>Streptophyta</taxon>
        <taxon>Embryophyta</taxon>
        <taxon>Tracheophyta</taxon>
        <taxon>Spermatophyta</taxon>
        <taxon>Magnoliopsida</taxon>
        <taxon>Ranunculales</taxon>
        <taxon>Ranunculaceae</taxon>
        <taxon>Thalictroideae</taxon>
        <taxon>Thalictrum</taxon>
    </lineage>
</organism>
<keyword evidence="2" id="KW-1185">Reference proteome</keyword>
<comment type="caution">
    <text evidence="1">The sequence shown here is derived from an EMBL/GenBank/DDBJ whole genome shotgun (WGS) entry which is preliminary data.</text>
</comment>
<protein>
    <submittedName>
        <fullName evidence="1">Uncharacterized protein</fullName>
    </submittedName>
</protein>
<gene>
    <name evidence="1" type="ORF">FRX31_026570</name>
</gene>
<dbReference type="EMBL" id="JABWDY010032888">
    <property type="protein sequence ID" value="KAF5183844.1"/>
    <property type="molecule type" value="Genomic_DNA"/>
</dbReference>
<evidence type="ECO:0000313" key="1">
    <source>
        <dbReference type="EMBL" id="KAF5183844.1"/>
    </source>
</evidence>
<dbReference type="AlphaFoldDB" id="A0A7J6VFF5"/>
<proteinExistence type="predicted"/>
<evidence type="ECO:0000313" key="2">
    <source>
        <dbReference type="Proteomes" id="UP000554482"/>
    </source>
</evidence>
<reference evidence="1 2" key="1">
    <citation type="submission" date="2020-06" db="EMBL/GenBank/DDBJ databases">
        <title>Transcriptomic and genomic resources for Thalictrum thalictroides and T. hernandezii: Facilitating candidate gene discovery in an emerging model plant lineage.</title>
        <authorList>
            <person name="Arias T."/>
            <person name="Riano-Pachon D.M."/>
            <person name="Di Stilio V.S."/>
        </authorList>
    </citation>
    <scope>NUCLEOTIDE SEQUENCE [LARGE SCALE GENOMIC DNA]</scope>
    <source>
        <strain evidence="2">cv. WT478/WT964</strain>
        <tissue evidence="1">Leaves</tissue>
    </source>
</reference>
<accession>A0A7J6VFF5</accession>